<dbReference type="InterPro" id="IPR006626">
    <property type="entry name" value="PbH1"/>
</dbReference>
<reference evidence="3" key="1">
    <citation type="journal article" date="2021" name="Syst. Appl. Microbiol.">
        <title>Roseomonas hellenica sp. nov., isolated from roots of wild-growing Alkanna tinctoria.</title>
        <authorList>
            <person name="Rat A."/>
            <person name="Naranjo H.D."/>
            <person name="Lebbe L."/>
            <person name="Cnockaert M."/>
            <person name="Krigas N."/>
            <person name="Grigoriadou K."/>
            <person name="Maloupa E."/>
            <person name="Willems A."/>
        </authorList>
    </citation>
    <scope>NUCLEOTIDE SEQUENCE [LARGE SCALE GENOMIC DNA]</scope>
    <source>
        <strain evidence="3">LMG 31523</strain>
    </source>
</reference>
<evidence type="ECO:0000313" key="2">
    <source>
        <dbReference type="EMBL" id="MBR0668257.1"/>
    </source>
</evidence>
<dbReference type="Pfam" id="PF12708">
    <property type="entry name" value="Pect-lyase_RHGA_epim"/>
    <property type="match status" value="1"/>
</dbReference>
<dbReference type="Gene3D" id="2.160.20.10">
    <property type="entry name" value="Single-stranded right-handed beta-helix, Pectin lyase-like"/>
    <property type="match status" value="1"/>
</dbReference>
<dbReference type="RefSeq" id="WP_211856035.1">
    <property type="nucleotide sequence ID" value="NZ_JAAGBB010000052.1"/>
</dbReference>
<dbReference type="InterPro" id="IPR011050">
    <property type="entry name" value="Pectin_lyase_fold/virulence"/>
</dbReference>
<dbReference type="SUPFAM" id="SSF51126">
    <property type="entry name" value="Pectin lyase-like"/>
    <property type="match status" value="1"/>
</dbReference>
<proteinExistence type="predicted"/>
<protein>
    <recommendedName>
        <fullName evidence="1">Rhamnogalacturonase A/B/Epimerase-like pectate lyase domain-containing protein</fullName>
    </recommendedName>
</protein>
<gene>
    <name evidence="2" type="ORF">GXW71_28145</name>
</gene>
<accession>A0ABS5F6S0</accession>
<dbReference type="Proteomes" id="UP001196870">
    <property type="component" value="Unassembled WGS sequence"/>
</dbReference>
<sequence length="489" mass="50065">MDISSDTAIASGSSTARSLALRFSDWLNVRDFGATGDGTTDDTIAVQNAEDAAALAGKSLFWPPGVYVVSAPISKKAVTWFGAGRAASVIAAKAGWVFANLTGMVTGSNLSNFRIERLGFDLSGGVFAPGTGLPGNVYWALGIYDSNHFEIRDCAFTGIKAQCIGASTISCNQFEIVGCYMSMPTPSGAFNQAITTSNANGPSNGFLIADNVLEGCAISLASSNGVVRGNRITGWRYGSGVTVNPVLLTNVTVTGNYIQGGAGLDDNGAYPGGIEYWGFYGVISDNVCIGCASDGISVASQSNIVSNNECINNGQEAAAAGVGIKLGSLDSTYNAGGCIVVGNRCTDAASEKTQRYGIAQVVLAGINQTSHLEIGPNQLDGNALGAMGPTTTDRLSFHGPQLVGSAASAPGAISNGSSFAQTVPLPGARLGDAVRLAYSGSLAGILLYGQVNNVNAVDVFYRNLTGAAQNIGSGTLNVWVEKPPGYSAY</sequence>
<comment type="caution">
    <text evidence="2">The sequence shown here is derived from an EMBL/GenBank/DDBJ whole genome shotgun (WGS) entry which is preliminary data.</text>
</comment>
<evidence type="ECO:0000259" key="1">
    <source>
        <dbReference type="Pfam" id="PF12708"/>
    </source>
</evidence>
<feature type="domain" description="Rhamnogalacturonase A/B/Epimerase-like pectate lyase" evidence="1">
    <location>
        <begin position="26"/>
        <end position="244"/>
    </location>
</feature>
<keyword evidence="3" id="KW-1185">Reference proteome</keyword>
<evidence type="ECO:0000313" key="3">
    <source>
        <dbReference type="Proteomes" id="UP001196870"/>
    </source>
</evidence>
<dbReference type="InterPro" id="IPR012334">
    <property type="entry name" value="Pectin_lyas_fold"/>
</dbReference>
<dbReference type="EMBL" id="JAAGBB010000052">
    <property type="protein sequence ID" value="MBR0668257.1"/>
    <property type="molecule type" value="Genomic_DNA"/>
</dbReference>
<name>A0ABS5F6S0_9PROT</name>
<dbReference type="SMART" id="SM00710">
    <property type="entry name" value="PbH1"/>
    <property type="match status" value="5"/>
</dbReference>
<dbReference type="InterPro" id="IPR024535">
    <property type="entry name" value="RHGA/B-epi-like_pectate_lyase"/>
</dbReference>
<organism evidence="2 3">
    <name type="scientific">Plastoroseomonas hellenica</name>
    <dbReference type="NCBI Taxonomy" id="2687306"/>
    <lineage>
        <taxon>Bacteria</taxon>
        <taxon>Pseudomonadati</taxon>
        <taxon>Pseudomonadota</taxon>
        <taxon>Alphaproteobacteria</taxon>
        <taxon>Acetobacterales</taxon>
        <taxon>Acetobacteraceae</taxon>
        <taxon>Plastoroseomonas</taxon>
    </lineage>
</organism>